<dbReference type="InterPro" id="IPR049591">
    <property type="entry name" value="CE4_u4-like"/>
</dbReference>
<protein>
    <recommendedName>
        <fullName evidence="3">Chitooligosaccharide deacetylase</fullName>
    </recommendedName>
    <alternativeName>
        <fullName evidence="4">Nodulation protein B</fullName>
    </alternativeName>
</protein>
<evidence type="ECO:0000313" key="6">
    <source>
        <dbReference type="EMBL" id="NTS33809.1"/>
    </source>
</evidence>
<dbReference type="GO" id="GO:0005975">
    <property type="term" value="P:carbohydrate metabolic process"/>
    <property type="evidence" value="ECO:0007669"/>
    <property type="project" value="InterPro"/>
</dbReference>
<dbReference type="AlphaFoldDB" id="A0A849VYY4"/>
<name>A0A849VYY4_9HYPH</name>
<dbReference type="SUPFAM" id="SSF88713">
    <property type="entry name" value="Glycoside hydrolase/deacetylase"/>
    <property type="match status" value="1"/>
</dbReference>
<organism evidence="6 7">
    <name type="scientific">Phyllobacterium pellucidum</name>
    <dbReference type="NCBI Taxonomy" id="2740464"/>
    <lineage>
        <taxon>Bacteria</taxon>
        <taxon>Pseudomonadati</taxon>
        <taxon>Pseudomonadota</taxon>
        <taxon>Alphaproteobacteria</taxon>
        <taxon>Hyphomicrobiales</taxon>
        <taxon>Phyllobacteriaceae</taxon>
        <taxon>Phyllobacterium</taxon>
    </lineage>
</organism>
<keyword evidence="7" id="KW-1185">Reference proteome</keyword>
<feature type="domain" description="NodB homology" evidence="5">
    <location>
        <begin position="32"/>
        <end position="152"/>
    </location>
</feature>
<evidence type="ECO:0000256" key="3">
    <source>
        <dbReference type="ARBA" id="ARBA00020071"/>
    </source>
</evidence>
<dbReference type="InterPro" id="IPR011330">
    <property type="entry name" value="Glyco_hydro/deAcase_b/a-brl"/>
</dbReference>
<dbReference type="GO" id="GO:0016810">
    <property type="term" value="F:hydrolase activity, acting on carbon-nitrogen (but not peptide) bonds"/>
    <property type="evidence" value="ECO:0007669"/>
    <property type="project" value="InterPro"/>
</dbReference>
<evidence type="ECO:0000256" key="4">
    <source>
        <dbReference type="ARBA" id="ARBA00032976"/>
    </source>
</evidence>
<comment type="similarity">
    <text evidence="2">Belongs to the polysaccharide deacetylase family.</text>
</comment>
<comment type="function">
    <text evidence="1">Is involved in generating a small heat-stable compound (Nod), an acylated oligomer of N-acetylglucosamine, that stimulates mitosis in various plant protoplasts.</text>
</comment>
<dbReference type="Pfam" id="PF01522">
    <property type="entry name" value="Polysacc_deac_1"/>
    <property type="match status" value="1"/>
</dbReference>
<gene>
    <name evidence="6" type="ORF">HQ945_21350</name>
</gene>
<dbReference type="EMBL" id="JABUMX010000007">
    <property type="protein sequence ID" value="NTS33809.1"/>
    <property type="molecule type" value="Genomic_DNA"/>
</dbReference>
<dbReference type="Proteomes" id="UP000550508">
    <property type="component" value="Unassembled WGS sequence"/>
</dbReference>
<proteinExistence type="inferred from homology"/>
<evidence type="ECO:0000313" key="7">
    <source>
        <dbReference type="Proteomes" id="UP000550508"/>
    </source>
</evidence>
<evidence type="ECO:0000256" key="2">
    <source>
        <dbReference type="ARBA" id="ARBA00010973"/>
    </source>
</evidence>
<dbReference type="Gene3D" id="3.20.20.370">
    <property type="entry name" value="Glycoside hydrolase/deacetylase"/>
    <property type="match status" value="1"/>
</dbReference>
<comment type="caution">
    <text evidence="6">The sequence shown here is derived from an EMBL/GenBank/DDBJ whole genome shotgun (WGS) entry which is preliminary data.</text>
</comment>
<accession>A0A849VYY4</accession>
<sequence length="253" mass="28343">MGIDATWQPLRSELQRWFDAGRQAQFWLRDDDAVKPTSALERLLELSNKNDVPMTLAVVPAHAEATLAERLTDEQRILVAVHGWSHQNHAPITEKKQELGSHRPRQMVLGEIGEGVARIRTLFPQRFVPVLVPPWNRIDQGLIAELPRLGFDALSVFGPAKAKQTAFIPVVNTHVDLMDWHGTRGGRNHEELVAAIVKELQSRFDGLGEPIGILTHHLVHDEAAWQFLHKLFAIIAAAPNARWAALGELIQGR</sequence>
<reference evidence="6 7" key="1">
    <citation type="submission" date="2020-05" db="EMBL/GenBank/DDBJ databases">
        <authorList>
            <person name="Kim M.K."/>
        </authorList>
    </citation>
    <scope>NUCLEOTIDE SEQUENCE [LARGE SCALE GENOMIC DNA]</scope>
    <source>
        <strain evidence="6 7">BT25</strain>
    </source>
</reference>
<evidence type="ECO:0000256" key="1">
    <source>
        <dbReference type="ARBA" id="ARBA00003236"/>
    </source>
</evidence>
<dbReference type="CDD" id="cd10928">
    <property type="entry name" value="CE4_u4"/>
    <property type="match status" value="1"/>
</dbReference>
<dbReference type="InterPro" id="IPR002509">
    <property type="entry name" value="NODB_dom"/>
</dbReference>
<evidence type="ECO:0000259" key="5">
    <source>
        <dbReference type="Pfam" id="PF01522"/>
    </source>
</evidence>
<dbReference type="RefSeq" id="WP_113282260.1">
    <property type="nucleotide sequence ID" value="NZ_JABUMX010000007.1"/>
</dbReference>